<dbReference type="InterPro" id="IPR050564">
    <property type="entry name" value="F420-G6PD/mer"/>
</dbReference>
<sequence>MEIGVVYFFTDRGPDPIEFAQAAESYGFESLFVPEHTHFPVSRRTEYPVAYGGPGLPEFYLRTYDQMTTLSMVAARTETLKVGTGVCLLAQHDPIAKAKQFATLDHLSNGRVICGVGFGWNVEEAEAHGVNWKKRYSTVRDKLKVMQALWSQDEASYSGDIASLEPSWAWPKPFQGREIRTYLGGAGPTTMRHAAQWADAWYVVPPVADPTLEDTIPQFRRVVEEAGRDPSSAGIAVASAPPDAAVLEKYRAQGVERAVLWVDPADSPAEGMRNLETVSKVLAQLG</sequence>
<dbReference type="Pfam" id="PF00296">
    <property type="entry name" value="Bac_luciferase"/>
    <property type="match status" value="1"/>
</dbReference>
<evidence type="ECO:0000313" key="4">
    <source>
        <dbReference type="Proteomes" id="UP001335729"/>
    </source>
</evidence>
<dbReference type="Gene3D" id="3.20.20.30">
    <property type="entry name" value="Luciferase-like domain"/>
    <property type="match status" value="1"/>
</dbReference>
<dbReference type="SUPFAM" id="SSF51679">
    <property type="entry name" value="Bacterial luciferase-like"/>
    <property type="match status" value="1"/>
</dbReference>
<dbReference type="Proteomes" id="UP001335729">
    <property type="component" value="Unassembled WGS sequence"/>
</dbReference>
<dbReference type="InterPro" id="IPR036661">
    <property type="entry name" value="Luciferase-like_sf"/>
</dbReference>
<protein>
    <submittedName>
        <fullName evidence="3">LLM class F420-dependent oxidoreductase</fullName>
        <ecNumber evidence="3">1.-.-.-</ecNumber>
    </submittedName>
</protein>
<dbReference type="InterPro" id="IPR011251">
    <property type="entry name" value="Luciferase-like_dom"/>
</dbReference>
<comment type="caution">
    <text evidence="3">The sequence shown here is derived from an EMBL/GenBank/DDBJ whole genome shotgun (WGS) entry which is preliminary data.</text>
</comment>
<accession>A0ABU7MSX9</accession>
<evidence type="ECO:0000313" key="3">
    <source>
        <dbReference type="EMBL" id="MEE4023377.1"/>
    </source>
</evidence>
<keyword evidence="4" id="KW-1185">Reference proteome</keyword>
<keyword evidence="1 3" id="KW-0560">Oxidoreductase</keyword>
<dbReference type="PANTHER" id="PTHR43244:SF1">
    <property type="entry name" value="5,10-METHYLENETETRAHYDROMETHANOPTERIN REDUCTASE"/>
    <property type="match status" value="1"/>
</dbReference>
<dbReference type="EMBL" id="JAZDUE010000007">
    <property type="protein sequence ID" value="MEE4023377.1"/>
    <property type="molecule type" value="Genomic_DNA"/>
</dbReference>
<dbReference type="PANTHER" id="PTHR43244">
    <property type="match status" value="1"/>
</dbReference>
<reference evidence="3 4" key="1">
    <citation type="submission" date="2024-01" db="EMBL/GenBank/DDBJ databases">
        <title>Draft genome sequence of Gordonia sp. PKS22-38.</title>
        <authorList>
            <person name="Suphannarot A."/>
            <person name="Mingma R."/>
        </authorList>
    </citation>
    <scope>NUCLEOTIDE SEQUENCE [LARGE SCALE GENOMIC DNA]</scope>
    <source>
        <strain evidence="3 4">PKS22-38</strain>
    </source>
</reference>
<feature type="domain" description="Luciferase-like" evidence="2">
    <location>
        <begin position="17"/>
        <end position="256"/>
    </location>
</feature>
<dbReference type="RefSeq" id="WP_330504671.1">
    <property type="nucleotide sequence ID" value="NZ_JAZDUE010000007.1"/>
</dbReference>
<evidence type="ECO:0000256" key="1">
    <source>
        <dbReference type="ARBA" id="ARBA00023002"/>
    </source>
</evidence>
<dbReference type="InterPro" id="IPR019921">
    <property type="entry name" value="Lucif-like_OxRdtase_Rv2161c"/>
</dbReference>
<dbReference type="EC" id="1.-.-.-" evidence="3"/>
<proteinExistence type="predicted"/>
<name>A0ABU7MSX9_9ACTN</name>
<dbReference type="NCBIfam" id="TIGR03619">
    <property type="entry name" value="F420_Rv2161c"/>
    <property type="match status" value="1"/>
</dbReference>
<evidence type="ECO:0000259" key="2">
    <source>
        <dbReference type="Pfam" id="PF00296"/>
    </source>
</evidence>
<dbReference type="GO" id="GO:0016491">
    <property type="term" value="F:oxidoreductase activity"/>
    <property type="evidence" value="ECO:0007669"/>
    <property type="project" value="UniProtKB-KW"/>
</dbReference>
<organism evidence="3 4">
    <name type="scientific">Gordonia prachuapensis</name>
    <dbReference type="NCBI Taxonomy" id="3115651"/>
    <lineage>
        <taxon>Bacteria</taxon>
        <taxon>Bacillati</taxon>
        <taxon>Actinomycetota</taxon>
        <taxon>Actinomycetes</taxon>
        <taxon>Mycobacteriales</taxon>
        <taxon>Gordoniaceae</taxon>
        <taxon>Gordonia</taxon>
    </lineage>
</organism>
<gene>
    <name evidence="3" type="ORF">V1Y59_09840</name>
</gene>